<dbReference type="Gene3D" id="3.40.1810.10">
    <property type="entry name" value="Transcription factor, MADS-box"/>
    <property type="match status" value="1"/>
</dbReference>
<reference evidence="8 9" key="1">
    <citation type="submission" date="2009-11" db="EMBL/GenBank/DDBJ databases">
        <title>Annotation of Allomyces macrogynus ATCC 38327.</title>
        <authorList>
            <consortium name="The Broad Institute Genome Sequencing Platform"/>
            <person name="Russ C."/>
            <person name="Cuomo C."/>
            <person name="Burger G."/>
            <person name="Gray M.W."/>
            <person name="Holland P.W.H."/>
            <person name="King N."/>
            <person name="Lang F.B.F."/>
            <person name="Roger A.J."/>
            <person name="Ruiz-Trillo I."/>
            <person name="Young S.K."/>
            <person name="Zeng Q."/>
            <person name="Gargeya S."/>
            <person name="Fitzgerald M."/>
            <person name="Haas B."/>
            <person name="Abouelleil A."/>
            <person name="Alvarado L."/>
            <person name="Arachchi H.M."/>
            <person name="Berlin A."/>
            <person name="Chapman S.B."/>
            <person name="Gearin G."/>
            <person name="Goldberg J."/>
            <person name="Griggs A."/>
            <person name="Gujja S."/>
            <person name="Hansen M."/>
            <person name="Heiman D."/>
            <person name="Howarth C."/>
            <person name="Larimer J."/>
            <person name="Lui A."/>
            <person name="MacDonald P.J.P."/>
            <person name="McCowen C."/>
            <person name="Montmayeur A."/>
            <person name="Murphy C."/>
            <person name="Neiman D."/>
            <person name="Pearson M."/>
            <person name="Priest M."/>
            <person name="Roberts A."/>
            <person name="Saif S."/>
            <person name="Shea T."/>
            <person name="Sisk P."/>
            <person name="Stolte C."/>
            <person name="Sykes S."/>
            <person name="Wortman J."/>
            <person name="Nusbaum C."/>
            <person name="Birren B."/>
        </authorList>
    </citation>
    <scope>NUCLEOTIDE SEQUENCE [LARGE SCALE GENOMIC DNA]</scope>
    <source>
        <strain evidence="8 9">ATCC 38327</strain>
    </source>
</reference>
<feature type="compositionally biased region" description="Low complexity" evidence="6">
    <location>
        <begin position="168"/>
        <end position="177"/>
    </location>
</feature>
<evidence type="ECO:0000256" key="6">
    <source>
        <dbReference type="SAM" id="MobiDB-lite"/>
    </source>
</evidence>
<dbReference type="VEuPathDB" id="FungiDB:AMAG_09465"/>
<keyword evidence="5" id="KW-0539">Nucleus</keyword>
<dbReference type="STRING" id="578462.A0A0L0SPK9"/>
<dbReference type="GO" id="GO:0000978">
    <property type="term" value="F:RNA polymerase II cis-regulatory region sequence-specific DNA binding"/>
    <property type="evidence" value="ECO:0007669"/>
    <property type="project" value="TreeGrafter"/>
</dbReference>
<dbReference type="PROSITE" id="PS50066">
    <property type="entry name" value="MADS_BOX_2"/>
    <property type="match status" value="1"/>
</dbReference>
<feature type="compositionally biased region" description="Low complexity" evidence="6">
    <location>
        <begin position="359"/>
        <end position="393"/>
    </location>
</feature>
<dbReference type="PRINTS" id="PR00404">
    <property type="entry name" value="MADSDOMAIN"/>
</dbReference>
<evidence type="ECO:0000256" key="5">
    <source>
        <dbReference type="ARBA" id="ARBA00023242"/>
    </source>
</evidence>
<keyword evidence="3" id="KW-0238">DNA-binding</keyword>
<evidence type="ECO:0000256" key="2">
    <source>
        <dbReference type="ARBA" id="ARBA00023015"/>
    </source>
</evidence>
<dbReference type="EMBL" id="GG745344">
    <property type="protein sequence ID" value="KNE64443.1"/>
    <property type="molecule type" value="Genomic_DNA"/>
</dbReference>
<feature type="region of interest" description="Disordered" evidence="6">
    <location>
        <begin position="81"/>
        <end position="258"/>
    </location>
</feature>
<feature type="region of interest" description="Disordered" evidence="6">
    <location>
        <begin position="327"/>
        <end position="432"/>
    </location>
</feature>
<evidence type="ECO:0000259" key="7">
    <source>
        <dbReference type="PROSITE" id="PS50066"/>
    </source>
</evidence>
<keyword evidence="9" id="KW-1185">Reference proteome</keyword>
<dbReference type="GO" id="GO:0000981">
    <property type="term" value="F:DNA-binding transcription factor activity, RNA polymerase II-specific"/>
    <property type="evidence" value="ECO:0007669"/>
    <property type="project" value="TreeGrafter"/>
</dbReference>
<feature type="region of interest" description="Disordered" evidence="6">
    <location>
        <begin position="542"/>
        <end position="619"/>
    </location>
</feature>
<proteinExistence type="predicted"/>
<dbReference type="eggNOG" id="KOG0014">
    <property type="taxonomic scope" value="Eukaryota"/>
</dbReference>
<accession>A0A0L0SPK9</accession>
<dbReference type="Pfam" id="PF00319">
    <property type="entry name" value="SRF-TF"/>
    <property type="match status" value="1"/>
</dbReference>
<evidence type="ECO:0000313" key="9">
    <source>
        <dbReference type="Proteomes" id="UP000054350"/>
    </source>
</evidence>
<organism evidence="8 9">
    <name type="scientific">Allomyces macrogynus (strain ATCC 38327)</name>
    <name type="common">Allomyces javanicus var. macrogynus</name>
    <dbReference type="NCBI Taxonomy" id="578462"/>
    <lineage>
        <taxon>Eukaryota</taxon>
        <taxon>Fungi</taxon>
        <taxon>Fungi incertae sedis</taxon>
        <taxon>Blastocladiomycota</taxon>
        <taxon>Blastocladiomycetes</taxon>
        <taxon>Blastocladiales</taxon>
        <taxon>Blastocladiaceae</taxon>
        <taxon>Allomyces</taxon>
    </lineage>
</organism>
<dbReference type="PANTHER" id="PTHR11945:SF534">
    <property type="entry name" value="MYOCYTE-SPECIFIC ENHANCER FACTOR 2"/>
    <property type="match status" value="1"/>
</dbReference>
<comment type="subcellular location">
    <subcellularLocation>
        <location evidence="1">Nucleus</location>
    </subcellularLocation>
</comment>
<feature type="compositionally biased region" description="Basic and acidic residues" evidence="6">
    <location>
        <begin position="487"/>
        <end position="498"/>
    </location>
</feature>
<dbReference type="GO" id="GO:0046983">
    <property type="term" value="F:protein dimerization activity"/>
    <property type="evidence" value="ECO:0007669"/>
    <property type="project" value="InterPro"/>
</dbReference>
<feature type="compositionally biased region" description="Low complexity" evidence="6">
    <location>
        <begin position="327"/>
        <end position="349"/>
    </location>
</feature>
<keyword evidence="4" id="KW-0804">Transcription</keyword>
<feature type="region of interest" description="Disordered" evidence="6">
    <location>
        <begin position="472"/>
        <end position="517"/>
    </location>
</feature>
<keyword evidence="2" id="KW-0805">Transcription regulation</keyword>
<dbReference type="OrthoDB" id="1898716at2759"/>
<reference evidence="9" key="2">
    <citation type="submission" date="2009-11" db="EMBL/GenBank/DDBJ databases">
        <title>The Genome Sequence of Allomyces macrogynus strain ATCC 38327.</title>
        <authorList>
            <consortium name="The Broad Institute Genome Sequencing Platform"/>
            <person name="Russ C."/>
            <person name="Cuomo C."/>
            <person name="Shea T."/>
            <person name="Young S.K."/>
            <person name="Zeng Q."/>
            <person name="Koehrsen M."/>
            <person name="Haas B."/>
            <person name="Borodovsky M."/>
            <person name="Guigo R."/>
            <person name="Alvarado L."/>
            <person name="Berlin A."/>
            <person name="Borenstein D."/>
            <person name="Chen Z."/>
            <person name="Engels R."/>
            <person name="Freedman E."/>
            <person name="Gellesch M."/>
            <person name="Goldberg J."/>
            <person name="Griggs A."/>
            <person name="Gujja S."/>
            <person name="Heiman D."/>
            <person name="Hepburn T."/>
            <person name="Howarth C."/>
            <person name="Jen D."/>
            <person name="Larson L."/>
            <person name="Lewis B."/>
            <person name="Mehta T."/>
            <person name="Park D."/>
            <person name="Pearson M."/>
            <person name="Roberts A."/>
            <person name="Saif S."/>
            <person name="Shenoy N."/>
            <person name="Sisk P."/>
            <person name="Stolte C."/>
            <person name="Sykes S."/>
            <person name="Walk T."/>
            <person name="White J."/>
            <person name="Yandava C."/>
            <person name="Burger G."/>
            <person name="Gray M.W."/>
            <person name="Holland P.W.H."/>
            <person name="King N."/>
            <person name="Lang F.B.F."/>
            <person name="Roger A.J."/>
            <person name="Ruiz-Trillo I."/>
            <person name="Lander E."/>
            <person name="Nusbaum C."/>
        </authorList>
    </citation>
    <scope>NUCLEOTIDE SEQUENCE [LARGE SCALE GENOMIC DNA]</scope>
    <source>
        <strain evidence="9">ATCC 38327</strain>
    </source>
</reference>
<name>A0A0L0SPK9_ALLM3</name>
<dbReference type="SMART" id="SM00432">
    <property type="entry name" value="MADS"/>
    <property type="match status" value="1"/>
</dbReference>
<feature type="compositionally biased region" description="Low complexity" evidence="6">
    <location>
        <begin position="579"/>
        <end position="619"/>
    </location>
</feature>
<dbReference type="AlphaFoldDB" id="A0A0L0SPK9"/>
<dbReference type="InterPro" id="IPR036879">
    <property type="entry name" value="TF_MADSbox_sf"/>
</dbReference>
<evidence type="ECO:0000256" key="3">
    <source>
        <dbReference type="ARBA" id="ARBA00023125"/>
    </source>
</evidence>
<gene>
    <name evidence="8" type="ORF">AMAG_09465</name>
</gene>
<evidence type="ECO:0000313" key="8">
    <source>
        <dbReference type="EMBL" id="KNE64443.1"/>
    </source>
</evidence>
<protein>
    <recommendedName>
        <fullName evidence="7">MADS-box domain-containing protein</fullName>
    </recommendedName>
</protein>
<evidence type="ECO:0000256" key="1">
    <source>
        <dbReference type="ARBA" id="ARBA00004123"/>
    </source>
</evidence>
<dbReference type="GO" id="GO:0045944">
    <property type="term" value="P:positive regulation of transcription by RNA polymerase II"/>
    <property type="evidence" value="ECO:0007669"/>
    <property type="project" value="TreeGrafter"/>
</dbReference>
<dbReference type="PANTHER" id="PTHR11945">
    <property type="entry name" value="MADS BOX PROTEIN"/>
    <property type="match status" value="1"/>
</dbReference>
<dbReference type="SUPFAM" id="SSF55455">
    <property type="entry name" value="SRF-like"/>
    <property type="match status" value="1"/>
</dbReference>
<dbReference type="GO" id="GO:0005634">
    <property type="term" value="C:nucleus"/>
    <property type="evidence" value="ECO:0007669"/>
    <property type="project" value="UniProtKB-SubCell"/>
</dbReference>
<feature type="domain" description="MADS-box" evidence="7">
    <location>
        <begin position="1"/>
        <end position="61"/>
    </location>
</feature>
<sequence length="729" mass="75439">MGRKKVRIQPIADARPRQVTFIKRKTGLLKKCFELSTLCSCDVAVLIFSATGKLTEYASNGDLDSVLLRYTEYTKPHEIKSNQDFLDDGAADKSKSSAKSIRNDDDDDEAGGDSDHDGAAVSAAGPSGTANAGPAVTPLLAPNPQSIMPAPGTSGVMHHVGHHPQAGPYPIQLQPQQQPQPPPPPTAQYQQQPFQTHGAFYGHVPQPQQQQPQAPPYGGGQDMTGPFHAFGAAPVQHHPHQHHQQQHFQGTPMQHSQQPFGPPMFPNDATAAAAMYGATTGQVSVPPQLSYTVDPATGYVTAVDPAAAARGNANDQYATYQAGGMFHPQQQQQQHPQPFPMQPQQQQHPYAVQSHAYAQPHPTQQHHPQQQGYLMQQMPHAQQQQQQQPLQPAVFSSGAPTQLAPAAEPTTGFLSYDQVPPPSSSGPMGLTNPLTQATQIVAPSPASTAAAAGSPALTAAIGSPAMTARAGSASVAPSPLVVGQKRARGDESEVDRESTSPQSAKRKPHFARRAPFSLKVHIPGTAAGEGDTAAGAGAAVAPLTLEPNPNTPTTWSPSLPPPPPPMRSGSTGSNGSGTGAATTTTTTTASRAPPAIAVRPSSSVAASRPGDPALPASAFPPSLPSPYPAASTVVPRRCTGIQRVRAPATISVGDRAGSVVGAVAAQYRGGTAVAIGVCAGPPRVALARRRQLARVARVPVAAGGCADAGDFGVGGSECDGARGYAGKSI</sequence>
<dbReference type="Proteomes" id="UP000054350">
    <property type="component" value="Unassembled WGS sequence"/>
</dbReference>
<evidence type="ECO:0000256" key="4">
    <source>
        <dbReference type="ARBA" id="ARBA00023163"/>
    </source>
</evidence>
<feature type="compositionally biased region" description="Low complexity" evidence="6">
    <location>
        <begin position="542"/>
        <end position="557"/>
    </location>
</feature>
<dbReference type="InterPro" id="IPR002100">
    <property type="entry name" value="TF_MADSbox"/>
</dbReference>